<sequence length="53" mass="5618">MTTSGGGGRYMAYSPSPSAPHSPHLSGLRSASSALVEEEKFYLIVVGLHFYCA</sequence>
<name>A0A2C9WGG4_MANES</name>
<dbReference type="EMBL" id="CM004387">
    <property type="protein sequence ID" value="OAY59120.1"/>
    <property type="molecule type" value="Genomic_DNA"/>
</dbReference>
<feature type="region of interest" description="Disordered" evidence="1">
    <location>
        <begin position="1"/>
        <end position="27"/>
    </location>
</feature>
<dbReference type="AlphaFoldDB" id="A0A2C9WGG4"/>
<reference evidence="2" key="1">
    <citation type="submission" date="2016-02" db="EMBL/GenBank/DDBJ databases">
        <title>WGS assembly of Manihot esculenta.</title>
        <authorList>
            <person name="Bredeson J.V."/>
            <person name="Prochnik S.E."/>
            <person name="Lyons J.B."/>
            <person name="Schmutz J."/>
            <person name="Grimwood J."/>
            <person name="Vrebalov J."/>
            <person name="Bart R.S."/>
            <person name="Amuge T."/>
            <person name="Ferguson M.E."/>
            <person name="Green R."/>
            <person name="Putnam N."/>
            <person name="Stites J."/>
            <person name="Rounsley S."/>
            <person name="Rokhsar D.S."/>
        </authorList>
    </citation>
    <scope>NUCLEOTIDE SEQUENCE [LARGE SCALE GENOMIC DNA]</scope>
    <source>
        <tissue evidence="2">Leaf</tissue>
    </source>
</reference>
<gene>
    <name evidence="2" type="ORF">MANES_01G005900</name>
</gene>
<evidence type="ECO:0000256" key="1">
    <source>
        <dbReference type="SAM" id="MobiDB-lite"/>
    </source>
</evidence>
<accession>A0A2C9WGG4</accession>
<dbReference type="STRING" id="3983.A0A2C9WGG4"/>
<proteinExistence type="predicted"/>
<feature type="compositionally biased region" description="Low complexity" evidence="1">
    <location>
        <begin position="14"/>
        <end position="24"/>
    </location>
</feature>
<evidence type="ECO:0000313" key="2">
    <source>
        <dbReference type="EMBL" id="OAY59120.1"/>
    </source>
</evidence>
<protein>
    <submittedName>
        <fullName evidence="2">Uncharacterized protein</fullName>
    </submittedName>
</protein>
<organism evidence="2">
    <name type="scientific">Manihot esculenta</name>
    <name type="common">Cassava</name>
    <name type="synonym">Jatropha manihot</name>
    <dbReference type="NCBI Taxonomy" id="3983"/>
    <lineage>
        <taxon>Eukaryota</taxon>
        <taxon>Viridiplantae</taxon>
        <taxon>Streptophyta</taxon>
        <taxon>Embryophyta</taxon>
        <taxon>Tracheophyta</taxon>
        <taxon>Spermatophyta</taxon>
        <taxon>Magnoliopsida</taxon>
        <taxon>eudicotyledons</taxon>
        <taxon>Gunneridae</taxon>
        <taxon>Pentapetalae</taxon>
        <taxon>rosids</taxon>
        <taxon>fabids</taxon>
        <taxon>Malpighiales</taxon>
        <taxon>Euphorbiaceae</taxon>
        <taxon>Crotonoideae</taxon>
        <taxon>Manihoteae</taxon>
        <taxon>Manihot</taxon>
    </lineage>
</organism>